<dbReference type="InterPro" id="IPR010270">
    <property type="entry name" value="Phage_P2_GpM"/>
</dbReference>
<reference evidence="1 2" key="1">
    <citation type="submission" date="2017-01" db="EMBL/GenBank/DDBJ databases">
        <authorList>
            <person name="Mah S.A."/>
            <person name="Swanson W.J."/>
            <person name="Moy G.W."/>
            <person name="Vacquier V.D."/>
        </authorList>
    </citation>
    <scope>NUCLEOTIDE SEQUENCE [LARGE SCALE GENOMIC DNA]</scope>
    <source>
        <strain evidence="1 2">ATCC 29606</strain>
    </source>
</reference>
<sequence>MSLTLAQRNQLRKRAAQEAAAAAPATSMAGATSYELQLAQLHQDRHRLKQIQSTEGKIELKRQLVPHYAPYIDGVLSAGVGAQDEVLATLMVWCFDIGDWHSALPLARYVLEHKLPMPDRFARTPGTLVAEEIAEAALKALKLGQPFELAVLEQTEELTREQDMPDQARAKLHLALARVLLGLVPDESPTFEQLIQLNAAHSHVLRAIELHENCGGKKDLERATRLLKKHATVTTEA</sequence>
<evidence type="ECO:0000313" key="2">
    <source>
        <dbReference type="Proteomes" id="UP000186079"/>
    </source>
</evidence>
<gene>
    <name evidence="1" type="ORF">SAMN05421672_108169</name>
</gene>
<dbReference type="Pfam" id="PF05944">
    <property type="entry name" value="Phage_term_smal"/>
    <property type="match status" value="1"/>
</dbReference>
<dbReference type="AlphaFoldDB" id="A0A1N6UK60"/>
<organism evidence="1 2">
    <name type="scientific">Pseudomonas flexibilis</name>
    <dbReference type="NCBI Taxonomy" id="706570"/>
    <lineage>
        <taxon>Bacteria</taxon>
        <taxon>Pseudomonadati</taxon>
        <taxon>Pseudomonadota</taxon>
        <taxon>Gammaproteobacteria</taxon>
        <taxon>Pseudomonadales</taxon>
        <taxon>Pseudomonadaceae</taxon>
        <taxon>Pseudomonas</taxon>
    </lineage>
</organism>
<name>A0A1N6UK60_9PSED</name>
<dbReference type="GO" id="GO:0004519">
    <property type="term" value="F:endonuclease activity"/>
    <property type="evidence" value="ECO:0007669"/>
    <property type="project" value="InterPro"/>
</dbReference>
<proteinExistence type="predicted"/>
<dbReference type="EMBL" id="FTMC01000008">
    <property type="protein sequence ID" value="SIQ65927.1"/>
    <property type="molecule type" value="Genomic_DNA"/>
</dbReference>
<protein>
    <submittedName>
        <fullName evidence="1">Phage small terminase subunit</fullName>
    </submittedName>
</protein>
<evidence type="ECO:0000313" key="1">
    <source>
        <dbReference type="EMBL" id="SIQ65927.1"/>
    </source>
</evidence>
<dbReference type="Proteomes" id="UP000186079">
    <property type="component" value="Unassembled WGS sequence"/>
</dbReference>
<dbReference type="RefSeq" id="WP_039561413.1">
    <property type="nucleotide sequence ID" value="NZ_FTMC01000008.1"/>
</dbReference>
<dbReference type="GO" id="GO:0003677">
    <property type="term" value="F:DNA binding"/>
    <property type="evidence" value="ECO:0007669"/>
    <property type="project" value="InterPro"/>
</dbReference>
<accession>A0A1N6UK60</accession>